<evidence type="ECO:0000313" key="3">
    <source>
        <dbReference type="EMBL" id="QED38238.1"/>
    </source>
</evidence>
<feature type="transmembrane region" description="Helical" evidence="1">
    <location>
        <begin position="183"/>
        <end position="202"/>
    </location>
</feature>
<dbReference type="AlphaFoldDB" id="A0A5B8YLY3"/>
<feature type="transmembrane region" description="Helical" evidence="1">
    <location>
        <begin position="90"/>
        <end position="108"/>
    </location>
</feature>
<dbReference type="KEGG" id="anp:FK178_11170"/>
<feature type="transmembrane region" description="Helical" evidence="1">
    <location>
        <begin position="6"/>
        <end position="27"/>
    </location>
</feature>
<evidence type="ECO:0000313" key="4">
    <source>
        <dbReference type="Proteomes" id="UP000321954"/>
    </source>
</evidence>
<gene>
    <name evidence="3" type="ORF">FK178_11170</name>
</gene>
<keyword evidence="4" id="KW-1185">Reference proteome</keyword>
<dbReference type="GO" id="GO:0016746">
    <property type="term" value="F:acyltransferase activity"/>
    <property type="evidence" value="ECO:0007669"/>
    <property type="project" value="UniProtKB-KW"/>
</dbReference>
<dbReference type="SMART" id="SM01259">
    <property type="entry name" value="LAB_N"/>
    <property type="match status" value="2"/>
</dbReference>
<feature type="transmembrane region" description="Helical" evidence="1">
    <location>
        <begin position="62"/>
        <end position="78"/>
    </location>
</feature>
<dbReference type="InterPro" id="IPR011499">
    <property type="entry name" value="Lipid_A_biosynth_N"/>
</dbReference>
<dbReference type="GO" id="GO:0009245">
    <property type="term" value="P:lipid A biosynthetic process"/>
    <property type="evidence" value="ECO:0007669"/>
    <property type="project" value="InterPro"/>
</dbReference>
<dbReference type="Proteomes" id="UP000321954">
    <property type="component" value="Chromosome"/>
</dbReference>
<dbReference type="OrthoDB" id="9793186at2"/>
<dbReference type="Gene3D" id="1.20.1280.290">
    <property type="match status" value="2"/>
</dbReference>
<organism evidence="3 4">
    <name type="scientific">Antarcticibacterium arcticum</name>
    <dbReference type="NCBI Taxonomy" id="2585771"/>
    <lineage>
        <taxon>Bacteria</taxon>
        <taxon>Pseudomonadati</taxon>
        <taxon>Bacteroidota</taxon>
        <taxon>Flavobacteriia</taxon>
        <taxon>Flavobacteriales</taxon>
        <taxon>Flavobacteriaceae</taxon>
        <taxon>Antarcticibacterium</taxon>
    </lineage>
</organism>
<keyword evidence="1" id="KW-1133">Transmembrane helix</keyword>
<feature type="transmembrane region" description="Helical" evidence="1">
    <location>
        <begin position="156"/>
        <end position="177"/>
    </location>
</feature>
<keyword evidence="3" id="KW-0808">Transferase</keyword>
<name>A0A5B8YLY3_9FLAO</name>
<proteinExistence type="predicted"/>
<keyword evidence="1" id="KW-0812">Transmembrane</keyword>
<evidence type="ECO:0000256" key="1">
    <source>
        <dbReference type="SAM" id="Phobius"/>
    </source>
</evidence>
<evidence type="ECO:0000259" key="2">
    <source>
        <dbReference type="SMART" id="SM01259"/>
    </source>
</evidence>
<dbReference type="EMBL" id="CP042476">
    <property type="protein sequence ID" value="QED38238.1"/>
    <property type="molecule type" value="Genomic_DNA"/>
</dbReference>
<feature type="domain" description="Lipid A biosynthesis N-terminal" evidence="2">
    <location>
        <begin position="9"/>
        <end position="80"/>
    </location>
</feature>
<dbReference type="Pfam" id="PF07578">
    <property type="entry name" value="LAB_N"/>
    <property type="match status" value="2"/>
</dbReference>
<feature type="domain" description="Lipid A biosynthesis N-terminal" evidence="2">
    <location>
        <begin position="130"/>
        <end position="201"/>
    </location>
</feature>
<feature type="transmembrane region" description="Helical" evidence="1">
    <location>
        <begin position="123"/>
        <end position="144"/>
    </location>
</feature>
<dbReference type="GO" id="GO:0016020">
    <property type="term" value="C:membrane"/>
    <property type="evidence" value="ECO:0007669"/>
    <property type="project" value="GOC"/>
</dbReference>
<protein>
    <submittedName>
        <fullName evidence="3">Lauroyl acyltransferase</fullName>
    </submittedName>
</protein>
<keyword evidence="3" id="KW-0012">Acyltransferase</keyword>
<keyword evidence="1" id="KW-0472">Membrane</keyword>
<accession>A0A5B8YLY3</accession>
<reference evidence="3 4" key="1">
    <citation type="submission" date="2019-08" db="EMBL/GenBank/DDBJ databases">
        <title>Antarcticibacterium arcticum sp. nov., a bacterium isolated from marine sediment of the Canadian Beaufort Sea.</title>
        <authorList>
            <person name="Lee Y.M."/>
            <person name="Baek K."/>
            <person name="Lee D.-H."/>
            <person name="Shin S.C."/>
            <person name="Jin Y.K."/>
            <person name="Park Y."/>
        </authorList>
    </citation>
    <scope>NUCLEOTIDE SEQUENCE [LARGE SCALE GENOMIC DNA]</scope>
    <source>
        <strain evidence="3 4">PAMC 28998</strain>
    </source>
</reference>
<sequence>MSNWLIYSIGFLAQLFFAGRLITQWLLSERSKKVETPSLFWKLSLLGSILMFMYGYFREDVAIMLGQVIIYIVYIRNLQLQNKWTGENSFLKFIYIGVPLLIGSYLIFISKLDLSYLVSSENIASWLIWFGILGQVVFNTRFFYQWLYSEKKKESTLPFGFWVLSLAGALLILAYGLLRNDPVLIASHCFGGIVYIRNIFLLKNNTV</sequence>
<dbReference type="RefSeq" id="WP_146834960.1">
    <property type="nucleotide sequence ID" value="NZ_CP042476.1"/>
</dbReference>
<dbReference type="GO" id="GO:0008915">
    <property type="term" value="F:lipid-A-disaccharide synthase activity"/>
    <property type="evidence" value="ECO:0007669"/>
    <property type="project" value="InterPro"/>
</dbReference>
<feature type="transmembrane region" description="Helical" evidence="1">
    <location>
        <begin position="39"/>
        <end position="56"/>
    </location>
</feature>